<sequence>MDLLKMLKSRSIKRRRVTQRTEAKIVTSDELSYGKRIRDGQHPAVTFCKGKVSSSTLSIHWAY</sequence>
<protein>
    <submittedName>
        <fullName evidence="1">Uncharacterized protein</fullName>
    </submittedName>
</protein>
<organism evidence="1 2">
    <name type="scientific">Oryza rufipogon</name>
    <name type="common">Brownbeard rice</name>
    <name type="synonym">Asian wild rice</name>
    <dbReference type="NCBI Taxonomy" id="4529"/>
    <lineage>
        <taxon>Eukaryota</taxon>
        <taxon>Viridiplantae</taxon>
        <taxon>Streptophyta</taxon>
        <taxon>Embryophyta</taxon>
        <taxon>Tracheophyta</taxon>
        <taxon>Spermatophyta</taxon>
        <taxon>Magnoliopsida</taxon>
        <taxon>Liliopsida</taxon>
        <taxon>Poales</taxon>
        <taxon>Poaceae</taxon>
        <taxon>BOP clade</taxon>
        <taxon>Oryzoideae</taxon>
        <taxon>Oryzeae</taxon>
        <taxon>Oryzinae</taxon>
        <taxon>Oryza</taxon>
    </lineage>
</organism>
<dbReference type="EnsemblPlants" id="ORUFI08G11870.1">
    <property type="protein sequence ID" value="ORUFI08G11870.1"/>
    <property type="gene ID" value="ORUFI08G11870"/>
</dbReference>
<evidence type="ECO:0000313" key="2">
    <source>
        <dbReference type="Proteomes" id="UP000008022"/>
    </source>
</evidence>
<dbReference type="AlphaFoldDB" id="A0A0E0QHD5"/>
<dbReference type="Gramene" id="ORUFI08G11870.1">
    <property type="protein sequence ID" value="ORUFI08G11870.1"/>
    <property type="gene ID" value="ORUFI08G11870"/>
</dbReference>
<proteinExistence type="predicted"/>
<reference evidence="1" key="2">
    <citation type="submission" date="2015-06" db="UniProtKB">
        <authorList>
            <consortium name="EnsemblPlants"/>
        </authorList>
    </citation>
    <scope>IDENTIFICATION</scope>
</reference>
<evidence type="ECO:0000313" key="1">
    <source>
        <dbReference type="EnsemblPlants" id="ORUFI08G11870.1"/>
    </source>
</evidence>
<name>A0A0E0QHD5_ORYRU</name>
<reference evidence="2" key="1">
    <citation type="submission" date="2013-06" db="EMBL/GenBank/DDBJ databases">
        <authorList>
            <person name="Zhao Q."/>
        </authorList>
    </citation>
    <scope>NUCLEOTIDE SEQUENCE</scope>
    <source>
        <strain evidence="2">cv. W1943</strain>
    </source>
</reference>
<dbReference type="Proteomes" id="UP000008022">
    <property type="component" value="Unassembled WGS sequence"/>
</dbReference>
<keyword evidence="2" id="KW-1185">Reference proteome</keyword>
<accession>A0A0E0QHD5</accession>
<dbReference type="HOGENOM" id="CLU_2889839_0_0_1"/>